<feature type="transmembrane region" description="Helical" evidence="9">
    <location>
        <begin position="241"/>
        <end position="262"/>
    </location>
</feature>
<accession>A0AAJ1VMP2</accession>
<feature type="transmembrane region" description="Helical" evidence="9">
    <location>
        <begin position="132"/>
        <end position="149"/>
    </location>
</feature>
<evidence type="ECO:0000256" key="6">
    <source>
        <dbReference type="ARBA" id="ARBA00022840"/>
    </source>
</evidence>
<keyword evidence="3" id="KW-1003">Cell membrane</keyword>
<evidence type="ECO:0000256" key="1">
    <source>
        <dbReference type="ARBA" id="ARBA00004651"/>
    </source>
</evidence>
<dbReference type="Proteomes" id="UP000286907">
    <property type="component" value="Chromosome"/>
</dbReference>
<dbReference type="InterPro" id="IPR003439">
    <property type="entry name" value="ABC_transporter-like_ATP-bd"/>
</dbReference>
<dbReference type="SUPFAM" id="SSF52540">
    <property type="entry name" value="P-loop containing nucleoside triphosphate hydrolases"/>
    <property type="match status" value="1"/>
</dbReference>
<keyword evidence="6 12" id="KW-0067">ATP-binding</keyword>
<dbReference type="AlphaFoldDB" id="A0AAJ1VMP2"/>
<evidence type="ECO:0000259" key="10">
    <source>
        <dbReference type="PROSITE" id="PS50893"/>
    </source>
</evidence>
<dbReference type="Proteomes" id="UP001167919">
    <property type="component" value="Unassembled WGS sequence"/>
</dbReference>
<evidence type="ECO:0000313" key="15">
    <source>
        <dbReference type="Proteomes" id="UP001167919"/>
    </source>
</evidence>
<evidence type="ECO:0000313" key="14">
    <source>
        <dbReference type="Proteomes" id="UP000286907"/>
    </source>
</evidence>
<feature type="transmembrane region" description="Helical" evidence="9">
    <location>
        <begin position="51"/>
        <end position="76"/>
    </location>
</feature>
<comment type="subcellular location">
    <subcellularLocation>
        <location evidence="1">Cell membrane</location>
        <topology evidence="1">Multi-pass membrane protein</topology>
    </subcellularLocation>
</comment>
<evidence type="ECO:0000313" key="12">
    <source>
        <dbReference type="EMBL" id="MDN6900788.1"/>
    </source>
</evidence>
<organism evidence="12 15">
    <name type="scientific">Oenococcus sicerae</name>
    <dbReference type="NCBI Taxonomy" id="2203724"/>
    <lineage>
        <taxon>Bacteria</taxon>
        <taxon>Bacillati</taxon>
        <taxon>Bacillota</taxon>
        <taxon>Bacilli</taxon>
        <taxon>Lactobacillales</taxon>
        <taxon>Lactobacillaceae</taxon>
        <taxon>Oenococcus</taxon>
    </lineage>
</organism>
<dbReference type="CDD" id="cd18548">
    <property type="entry name" value="ABC_6TM_Tm287_like"/>
    <property type="match status" value="1"/>
</dbReference>
<keyword evidence="14" id="KW-1185">Reference proteome</keyword>
<dbReference type="InterPro" id="IPR003593">
    <property type="entry name" value="AAA+_ATPase"/>
</dbReference>
<dbReference type="Gene3D" id="3.40.50.300">
    <property type="entry name" value="P-loop containing nucleotide triphosphate hydrolases"/>
    <property type="match status" value="1"/>
</dbReference>
<evidence type="ECO:0000256" key="7">
    <source>
        <dbReference type="ARBA" id="ARBA00022989"/>
    </source>
</evidence>
<dbReference type="SMART" id="SM00382">
    <property type="entry name" value="AAA"/>
    <property type="match status" value="1"/>
</dbReference>
<dbReference type="SUPFAM" id="SSF90123">
    <property type="entry name" value="ABC transporter transmembrane region"/>
    <property type="match status" value="1"/>
</dbReference>
<reference evidence="12" key="2">
    <citation type="submission" date="2019-01" db="EMBL/GenBank/DDBJ databases">
        <title>Oenococcus sicerae UCMA17102.</title>
        <authorList>
            <person name="Cousin F.J."/>
            <person name="Le Guellec R."/>
            <person name="Cretenet M."/>
        </authorList>
    </citation>
    <scope>NUCLEOTIDE SEQUENCE</scope>
    <source>
        <strain evidence="12">UCMA17102</strain>
    </source>
</reference>
<dbReference type="InterPro" id="IPR011527">
    <property type="entry name" value="ABC1_TM_dom"/>
</dbReference>
<dbReference type="FunFam" id="3.40.50.300:FF:000854">
    <property type="entry name" value="Multidrug ABC transporter ATP-binding protein"/>
    <property type="match status" value="1"/>
</dbReference>
<keyword evidence="4 9" id="KW-0812">Transmembrane</keyword>
<dbReference type="GO" id="GO:0015421">
    <property type="term" value="F:ABC-type oligopeptide transporter activity"/>
    <property type="evidence" value="ECO:0007669"/>
    <property type="project" value="TreeGrafter"/>
</dbReference>
<feature type="transmembrane region" description="Helical" evidence="9">
    <location>
        <begin position="274"/>
        <end position="295"/>
    </location>
</feature>
<dbReference type="RefSeq" id="WP_128685125.1">
    <property type="nucleotide sequence ID" value="NZ_CP029684.2"/>
</dbReference>
<keyword evidence="7 9" id="KW-1133">Transmembrane helix</keyword>
<evidence type="ECO:0000256" key="5">
    <source>
        <dbReference type="ARBA" id="ARBA00022741"/>
    </source>
</evidence>
<dbReference type="InterPro" id="IPR039421">
    <property type="entry name" value="Type_1_exporter"/>
</dbReference>
<dbReference type="GO" id="GO:0016887">
    <property type="term" value="F:ATP hydrolysis activity"/>
    <property type="evidence" value="ECO:0007669"/>
    <property type="project" value="InterPro"/>
</dbReference>
<dbReference type="InterPro" id="IPR036640">
    <property type="entry name" value="ABC1_TM_sf"/>
</dbReference>
<dbReference type="PROSITE" id="PS50929">
    <property type="entry name" value="ABC_TM1F"/>
    <property type="match status" value="1"/>
</dbReference>
<sequence>MFKLAYRNLNKLVVGLAFFCLFFQVAADLLLPTITADIVNIGIVKHDIPYIWHTGFAMLVISLLGIVGAVCNQLLAATSSQKLGVKLRSFMFRKITRMANGDFEKLGQASLITRTTNDVVQMQNATYSMLRMMVRSPMMLFGASIMAYFKSPRLTLVFLATMPVLALLVVLIMKKSVPLFRKIQALTDQINLVFREGLTGVRVIRAFNQDDFEQKRFKTANSNLTGNAISAYVTTSLMSPAMTLIISASNIAIVWFGAHLIAGNMMPVGNLLSFITYATQMLFAFMQLSMIFVVVPRAQASAQRIQEVLDVKDTINDPKNPRVLQKIIDLSFAHVDFSYSDSSKKVLEDISFQIHAGQTLAIIGGTGSGKTSLINFIPRLFDTSAGQVLLNGIDIRDFLQSDLHRRISFTSQQSFLFQGTVRSNLKYGDPNASDQQMMKALDIAQASHFVEEQGGLDAPVEQGGHNFSGGQIQRLSIARAVVKQADIYIFDDTFSALDFKTDANLRKALAKDKQIQKAIKIIVAQRVSTVADADQILVLESGRISAIGKHAELMQRSAVYKEIVNSQLHKKDSLTQIKGQAYA</sequence>
<reference evidence="13" key="3">
    <citation type="submission" date="2020-01" db="EMBL/GenBank/DDBJ databases">
        <authorList>
            <person name="Cousin F.J."/>
            <person name="Le Guellec R."/>
            <person name="Cretenet M."/>
        </authorList>
    </citation>
    <scope>NUCLEOTIDE SEQUENCE</scope>
    <source>
        <strain evidence="13">UCMA 15228</strain>
    </source>
</reference>
<keyword evidence="2" id="KW-0813">Transport</keyword>
<dbReference type="EMBL" id="SDWY01000003">
    <property type="protein sequence ID" value="MDN6900788.1"/>
    <property type="molecule type" value="Genomic_DNA"/>
</dbReference>
<evidence type="ECO:0000313" key="13">
    <source>
        <dbReference type="EMBL" id="QAS69213.1"/>
    </source>
</evidence>
<dbReference type="PANTHER" id="PTHR43394">
    <property type="entry name" value="ATP-DEPENDENT PERMEASE MDL1, MITOCHONDRIAL"/>
    <property type="match status" value="1"/>
</dbReference>
<gene>
    <name evidence="13" type="ORF">DLJ48_01080</name>
    <name evidence="12" type="ORF">EVC35_07185</name>
</gene>
<dbReference type="PROSITE" id="PS00211">
    <property type="entry name" value="ABC_TRANSPORTER_1"/>
    <property type="match status" value="1"/>
</dbReference>
<keyword evidence="8 9" id="KW-0472">Membrane</keyword>
<evidence type="ECO:0000256" key="4">
    <source>
        <dbReference type="ARBA" id="ARBA00022692"/>
    </source>
</evidence>
<feature type="domain" description="ABC transporter" evidence="10">
    <location>
        <begin position="330"/>
        <end position="566"/>
    </location>
</feature>
<dbReference type="EMBL" id="CP029684">
    <property type="protein sequence ID" value="QAS69213.1"/>
    <property type="molecule type" value="Genomic_DNA"/>
</dbReference>
<evidence type="ECO:0000256" key="9">
    <source>
        <dbReference type="SAM" id="Phobius"/>
    </source>
</evidence>
<keyword evidence="5" id="KW-0547">Nucleotide-binding</keyword>
<dbReference type="Gene3D" id="1.20.1560.10">
    <property type="entry name" value="ABC transporter type 1, transmembrane domain"/>
    <property type="match status" value="1"/>
</dbReference>
<name>A0AAJ1VMP2_9LACO</name>
<feature type="domain" description="ABC transmembrane type-1" evidence="11">
    <location>
        <begin position="16"/>
        <end position="297"/>
    </location>
</feature>
<evidence type="ECO:0000259" key="11">
    <source>
        <dbReference type="PROSITE" id="PS50929"/>
    </source>
</evidence>
<evidence type="ECO:0000256" key="2">
    <source>
        <dbReference type="ARBA" id="ARBA00022448"/>
    </source>
</evidence>
<dbReference type="PROSITE" id="PS50893">
    <property type="entry name" value="ABC_TRANSPORTER_2"/>
    <property type="match status" value="1"/>
</dbReference>
<dbReference type="Pfam" id="PF00664">
    <property type="entry name" value="ABC_membrane"/>
    <property type="match status" value="1"/>
</dbReference>
<reference evidence="13 14" key="1">
    <citation type="journal article" date="2019" name="Syst. Appl. Microbiol.">
        <title>Oenococcus sicerae sp. nov., isolated from French cider.</title>
        <authorList>
            <person name="Cousin F.J."/>
            <person name="Le Guellec R."/>
            <person name="Chagnot C."/>
            <person name="Goux D."/>
            <person name="Dalmasso M."/>
            <person name="Laplace J.M."/>
            <person name="Cretenet M."/>
        </authorList>
    </citation>
    <scope>NUCLEOTIDE SEQUENCE [LARGE SCALE GENOMIC DNA]</scope>
    <source>
        <strain evidence="13 14">UCMA 15228</strain>
    </source>
</reference>
<feature type="transmembrane region" description="Helical" evidence="9">
    <location>
        <begin position="155"/>
        <end position="173"/>
    </location>
</feature>
<dbReference type="InterPro" id="IPR027417">
    <property type="entry name" value="P-loop_NTPase"/>
</dbReference>
<evidence type="ECO:0000256" key="8">
    <source>
        <dbReference type="ARBA" id="ARBA00023136"/>
    </source>
</evidence>
<dbReference type="PANTHER" id="PTHR43394:SF1">
    <property type="entry name" value="ATP-BINDING CASSETTE SUB-FAMILY B MEMBER 10, MITOCHONDRIAL"/>
    <property type="match status" value="1"/>
</dbReference>
<protein>
    <submittedName>
        <fullName evidence="12">ABC transporter ATP-binding protein</fullName>
    </submittedName>
</protein>
<proteinExistence type="predicted"/>
<dbReference type="GO" id="GO:0005524">
    <property type="term" value="F:ATP binding"/>
    <property type="evidence" value="ECO:0007669"/>
    <property type="project" value="UniProtKB-KW"/>
</dbReference>
<dbReference type="Pfam" id="PF00005">
    <property type="entry name" value="ABC_tran"/>
    <property type="match status" value="1"/>
</dbReference>
<dbReference type="InterPro" id="IPR017871">
    <property type="entry name" value="ABC_transporter-like_CS"/>
</dbReference>
<dbReference type="GO" id="GO:0005886">
    <property type="term" value="C:plasma membrane"/>
    <property type="evidence" value="ECO:0007669"/>
    <property type="project" value="UniProtKB-SubCell"/>
</dbReference>
<evidence type="ECO:0000256" key="3">
    <source>
        <dbReference type="ARBA" id="ARBA00022475"/>
    </source>
</evidence>